<feature type="region of interest" description="Disordered" evidence="4">
    <location>
        <begin position="1"/>
        <end position="32"/>
    </location>
</feature>
<evidence type="ECO:0000259" key="5">
    <source>
        <dbReference type="PROSITE" id="PS51471"/>
    </source>
</evidence>
<organism evidence="6">
    <name type="scientific">Streptomyces sp. R33</name>
    <dbReference type="NCBI Taxonomy" id="3238629"/>
    <lineage>
        <taxon>Bacteria</taxon>
        <taxon>Bacillati</taxon>
        <taxon>Actinomycetota</taxon>
        <taxon>Actinomycetes</taxon>
        <taxon>Kitasatosporales</taxon>
        <taxon>Streptomycetaceae</taxon>
        <taxon>Streptomyces</taxon>
    </lineage>
</organism>
<dbReference type="PANTHER" id="PTHR47990">
    <property type="entry name" value="2-OXOGLUTARATE (2OG) AND FE(II)-DEPENDENT OXYGENASE SUPERFAMILY PROTEIN-RELATED"/>
    <property type="match status" value="1"/>
</dbReference>
<dbReference type="Pfam" id="PF03171">
    <property type="entry name" value="2OG-FeII_Oxy"/>
    <property type="match status" value="1"/>
</dbReference>
<keyword evidence="3" id="KW-0408">Iron</keyword>
<dbReference type="Pfam" id="PF14226">
    <property type="entry name" value="DIOX_N"/>
    <property type="match status" value="1"/>
</dbReference>
<name>A0AB39XZ70_9ACTN</name>
<dbReference type="InterPro" id="IPR050231">
    <property type="entry name" value="Iron_ascorbate_oxido_reductase"/>
</dbReference>
<dbReference type="PRINTS" id="PR00682">
    <property type="entry name" value="IPNSYNTHASE"/>
</dbReference>
<evidence type="ECO:0000313" key="6">
    <source>
        <dbReference type="EMBL" id="XDV62515.1"/>
    </source>
</evidence>
<evidence type="ECO:0000256" key="1">
    <source>
        <dbReference type="ARBA" id="ARBA00004792"/>
    </source>
</evidence>
<protein>
    <submittedName>
        <fullName evidence="6">Isopenicillin N synthase family dioxygenase</fullName>
    </submittedName>
</protein>
<evidence type="ECO:0000256" key="3">
    <source>
        <dbReference type="RuleBase" id="RU003682"/>
    </source>
</evidence>
<keyword evidence="3" id="KW-0479">Metal-binding</keyword>
<comment type="similarity">
    <text evidence="3">Belongs to the iron/ascorbate-dependent oxidoreductase family.</text>
</comment>
<gene>
    <name evidence="6" type="ORF">AB5J51_05995</name>
</gene>
<sequence>MASSPPSPPSPTPSASARSQVPVIDLGPWRSGEPGARERIAARVDEALQAAGFLLITGHGVDPELPARIRAAAKEFFRLPAKVKEPYAVAVGGRGWLGPGAEANSYAEGEASPPDLKESWSCAADEPTGDPSVDAEWFRPNAWPAEVPALQPAAVEYIARMRALSDELLELLATALGLAPDHFTRHTGHPTWGFNLNWYPGTEVLGEPLPGQFRIGAHTDFGTVTVLDREPGSGGLQIHTDADGWQDAPYDPAALTVNIGDLMARWTGDRWRAGRHRVLPPPADAPAEELISLVYFYECDPHTRVESLPAPVGRVLHDPVDSHTYLRGKLDAITVS</sequence>
<accession>A0AB39XZ70</accession>
<feature type="domain" description="Fe2OG dioxygenase" evidence="5">
    <location>
        <begin position="189"/>
        <end position="299"/>
    </location>
</feature>
<proteinExistence type="inferred from homology"/>
<keyword evidence="3" id="KW-0560">Oxidoreductase</keyword>
<feature type="compositionally biased region" description="Pro residues" evidence="4">
    <location>
        <begin position="1"/>
        <end position="12"/>
    </location>
</feature>
<dbReference type="GO" id="GO:0017000">
    <property type="term" value="P:antibiotic biosynthetic process"/>
    <property type="evidence" value="ECO:0007669"/>
    <property type="project" value="UniProtKB-KW"/>
</dbReference>
<dbReference type="InterPro" id="IPR044861">
    <property type="entry name" value="IPNS-like_FE2OG_OXY"/>
</dbReference>
<dbReference type="Gene3D" id="2.60.120.330">
    <property type="entry name" value="B-lactam Antibiotic, Isopenicillin N Synthase, Chain"/>
    <property type="match status" value="1"/>
</dbReference>
<dbReference type="GO" id="GO:0046872">
    <property type="term" value="F:metal ion binding"/>
    <property type="evidence" value="ECO:0007669"/>
    <property type="project" value="UniProtKB-KW"/>
</dbReference>
<dbReference type="InterPro" id="IPR026992">
    <property type="entry name" value="DIOX_N"/>
</dbReference>
<evidence type="ECO:0000256" key="4">
    <source>
        <dbReference type="SAM" id="MobiDB-lite"/>
    </source>
</evidence>
<dbReference type="GO" id="GO:0051213">
    <property type="term" value="F:dioxygenase activity"/>
    <property type="evidence" value="ECO:0007669"/>
    <property type="project" value="UniProtKB-KW"/>
</dbReference>
<evidence type="ECO:0000256" key="2">
    <source>
        <dbReference type="ARBA" id="ARBA00023194"/>
    </source>
</evidence>
<dbReference type="EMBL" id="CP165727">
    <property type="protein sequence ID" value="XDV62515.1"/>
    <property type="molecule type" value="Genomic_DNA"/>
</dbReference>
<dbReference type="InterPro" id="IPR005123">
    <property type="entry name" value="Oxoglu/Fe-dep_dioxygenase_dom"/>
</dbReference>
<reference evidence="6" key="1">
    <citation type="submission" date="2024-08" db="EMBL/GenBank/DDBJ databases">
        <authorList>
            <person name="Yu S.T."/>
        </authorList>
    </citation>
    <scope>NUCLEOTIDE SEQUENCE</scope>
    <source>
        <strain evidence="6">R33</strain>
    </source>
</reference>
<keyword evidence="2" id="KW-0045">Antibiotic biosynthesis</keyword>
<dbReference type="PROSITE" id="PS51471">
    <property type="entry name" value="FE2OG_OXY"/>
    <property type="match status" value="1"/>
</dbReference>
<dbReference type="SUPFAM" id="SSF51197">
    <property type="entry name" value="Clavaminate synthase-like"/>
    <property type="match status" value="1"/>
</dbReference>
<dbReference type="InterPro" id="IPR027443">
    <property type="entry name" value="IPNS-like_sf"/>
</dbReference>
<dbReference type="RefSeq" id="WP_369777060.1">
    <property type="nucleotide sequence ID" value="NZ_CP165727.1"/>
</dbReference>
<keyword evidence="6" id="KW-0223">Dioxygenase</keyword>
<dbReference type="AlphaFoldDB" id="A0AB39XZ70"/>
<comment type="pathway">
    <text evidence="1">Antibiotic biosynthesis.</text>
</comment>